<keyword evidence="2" id="KW-1185">Reference proteome</keyword>
<reference evidence="1 2" key="1">
    <citation type="submission" date="2020-07" db="EMBL/GenBank/DDBJ databases">
        <title>Taxonomic proposal: Crassvirales, a new order of highly abundant and diverse bacterial viruses.</title>
        <authorList>
            <person name="Shkoporov A.N."/>
            <person name="Stockdale S.R."/>
            <person name="Guerin E."/>
            <person name="Ross R.P."/>
            <person name="Hill C."/>
        </authorList>
    </citation>
    <scope>NUCLEOTIDE SEQUENCE [LARGE SCALE GENOMIC DNA]</scope>
</reference>
<name>A0A7M1RV10_9CAUD</name>
<dbReference type="RefSeq" id="YP_010110425.1">
    <property type="nucleotide sequence ID" value="NC_055871.1"/>
</dbReference>
<organism evidence="1 2">
    <name type="scientific">uncultured phage cr106_1</name>
    <dbReference type="NCBI Taxonomy" id="2772062"/>
    <lineage>
        <taxon>Viruses</taxon>
        <taxon>Duplodnaviria</taxon>
        <taxon>Heunggongvirae</taxon>
        <taxon>Uroviricota</taxon>
        <taxon>Caudoviricetes</taxon>
        <taxon>Crassvirales</taxon>
        <taxon>Steigviridae</taxon>
        <taxon>Asinivirinae</taxon>
        <taxon>Mahstovirus</taxon>
        <taxon>Mahstovirus faecalis</taxon>
    </lineage>
</organism>
<sequence length="81" mass="8926">MRTKTGASTSLQVDFLANLKVGTFKSECGFLVKNISGDNITCTVKMLSSAETIETVLYPGWNPEIIKEITVETDNTLQYGY</sequence>
<protein>
    <submittedName>
        <fullName evidence="1">Uncharacterized protein</fullName>
    </submittedName>
</protein>
<dbReference type="EMBL" id="MT774378">
    <property type="protein sequence ID" value="QOR58267.1"/>
    <property type="molecule type" value="Genomic_DNA"/>
</dbReference>
<evidence type="ECO:0000313" key="2">
    <source>
        <dbReference type="Proteomes" id="UP000593828"/>
    </source>
</evidence>
<accession>A0A7M1RV10</accession>
<dbReference type="GeneID" id="65128737"/>
<proteinExistence type="predicted"/>
<dbReference type="Proteomes" id="UP000593828">
    <property type="component" value="Segment"/>
</dbReference>
<dbReference type="KEGG" id="vg:65128737"/>
<evidence type="ECO:0000313" key="1">
    <source>
        <dbReference type="EMBL" id="QOR58267.1"/>
    </source>
</evidence>